<reference evidence="1 2" key="1">
    <citation type="submission" date="2015-02" db="EMBL/GenBank/DDBJ databases">
        <title>Draft genome of a novel marine cyanobacterium (Chroococcales) isolated from South Atlantic Ocean.</title>
        <authorList>
            <person name="Rigonato J."/>
            <person name="Alvarenga D.O."/>
            <person name="Branco L.H."/>
            <person name="Varani A.M."/>
            <person name="Brandini F.P."/>
            <person name="Fiore M.F."/>
        </authorList>
    </citation>
    <scope>NUCLEOTIDE SEQUENCE [LARGE SCALE GENOMIC DNA]</scope>
    <source>
        <strain evidence="1 2">CENA595</strain>
    </source>
</reference>
<organism evidence="1 2">
    <name type="scientific">Aliterella atlantica CENA595</name>
    <dbReference type="NCBI Taxonomy" id="1618023"/>
    <lineage>
        <taxon>Bacteria</taxon>
        <taxon>Bacillati</taxon>
        <taxon>Cyanobacteriota</taxon>
        <taxon>Cyanophyceae</taxon>
        <taxon>Chroococcidiopsidales</taxon>
        <taxon>Aliterellaceae</taxon>
        <taxon>Aliterella</taxon>
    </lineage>
</organism>
<proteinExistence type="predicted"/>
<evidence type="ECO:0000313" key="1">
    <source>
        <dbReference type="EMBL" id="KJH70292.1"/>
    </source>
</evidence>
<comment type="caution">
    <text evidence="1">The sequence shown here is derived from an EMBL/GenBank/DDBJ whole genome shotgun (WGS) entry which is preliminary data.</text>
</comment>
<name>A0A0D8ZPM5_9CYAN</name>
<dbReference type="EMBL" id="JYON01000025">
    <property type="protein sequence ID" value="KJH70292.1"/>
    <property type="molecule type" value="Genomic_DNA"/>
</dbReference>
<accession>A0A0D8ZPM5</accession>
<dbReference type="Proteomes" id="UP000032452">
    <property type="component" value="Unassembled WGS sequence"/>
</dbReference>
<gene>
    <name evidence="1" type="ORF">UH38_19320</name>
</gene>
<sequence>MKLFASCVSKFNVLIALWALGATTLSFPGTAMFIGSEGNNYHPRMLQGAAKSVGADSYLNLSLAQGAKYTEIIDFADMSNSISKVMLLQSNRGKGSETAMKCYATTLNV</sequence>
<evidence type="ECO:0000313" key="2">
    <source>
        <dbReference type="Proteomes" id="UP000032452"/>
    </source>
</evidence>
<dbReference type="AlphaFoldDB" id="A0A0D8ZPM5"/>
<dbReference type="RefSeq" id="WP_045056315.1">
    <property type="nucleotide sequence ID" value="NZ_CAWMDP010000018.1"/>
</dbReference>
<keyword evidence="2" id="KW-1185">Reference proteome</keyword>
<protein>
    <submittedName>
        <fullName evidence="1">Uncharacterized protein</fullName>
    </submittedName>
</protein>